<dbReference type="InterPro" id="IPR018769">
    <property type="entry name" value="VgrG2_DUF2345"/>
</dbReference>
<feature type="domain" description="DUF2345" evidence="1">
    <location>
        <begin position="1"/>
        <end position="107"/>
    </location>
</feature>
<evidence type="ECO:0000259" key="1">
    <source>
        <dbReference type="Pfam" id="PF10106"/>
    </source>
</evidence>
<dbReference type="RefSeq" id="WP_052900646.1">
    <property type="nucleotide sequence ID" value="NZ_JRXE01000023.1"/>
</dbReference>
<feature type="non-terminal residue" evidence="2">
    <location>
        <position position="1"/>
    </location>
</feature>
<dbReference type="Pfam" id="PF10106">
    <property type="entry name" value="DUF2345"/>
    <property type="match status" value="1"/>
</dbReference>
<dbReference type="EMBL" id="JRXE01000023">
    <property type="protein sequence ID" value="KOC88532.1"/>
    <property type="molecule type" value="Genomic_DNA"/>
</dbReference>
<keyword evidence="3" id="KW-1185">Reference proteome</keyword>
<organism evidence="2 3">
    <name type="scientific">Winslowiella iniecta</name>
    <dbReference type="NCBI Taxonomy" id="1560201"/>
    <lineage>
        <taxon>Bacteria</taxon>
        <taxon>Pseudomonadati</taxon>
        <taxon>Pseudomonadota</taxon>
        <taxon>Gammaproteobacteria</taxon>
        <taxon>Enterobacterales</taxon>
        <taxon>Erwiniaceae</taxon>
        <taxon>Winslowiella</taxon>
    </lineage>
</organism>
<accession>A0A0L7SZI4</accession>
<evidence type="ECO:0000313" key="2">
    <source>
        <dbReference type="EMBL" id="KOC88532.1"/>
    </source>
</evidence>
<gene>
    <name evidence="2" type="ORF">NG42_15840</name>
</gene>
<evidence type="ECO:0000313" key="3">
    <source>
        <dbReference type="Proteomes" id="UP000037088"/>
    </source>
</evidence>
<reference evidence="2 3" key="1">
    <citation type="journal article" date="2015" name="Int. J. Syst. Evol. Microbiol.">
        <title>Erwinia iniecta sp. nov., isolated from Russian wheat aphids (Diuraphis noxia).</title>
        <authorList>
            <person name="Campillo T."/>
            <person name="Luna E."/>
            <person name="Portier P."/>
            <person name="Fischer-Le Saux M."/>
            <person name="Lapitan N."/>
            <person name="Tisserat N.A."/>
            <person name="Leach J.E."/>
        </authorList>
    </citation>
    <scope>NUCLEOTIDE SEQUENCE [LARGE SCALE GENOMIC DNA]</scope>
    <source>
        <strain evidence="2 3">B120</strain>
    </source>
</reference>
<dbReference type="PATRIC" id="fig|1560201.3.peg.3355"/>
<proteinExistence type="predicted"/>
<name>A0A0L7SZI4_9GAMM</name>
<sequence>GQNTDISSGKSFTASAGESVSLFARKSGMKLFAGKGKVDIQAQGDAMNLLAKEDVSITSVNNKVTVSAYEELLLTCGGGYIRLKDGNIELGCPGNILLKSQNVQKMGSANINVTPPELPVGFSEYFIATDENSGQILPNKRYRITTSEGKTFEGYTDAEGKTAEVYTAKPDSMQIEFI</sequence>
<comment type="caution">
    <text evidence="2">The sequence shown here is derived from an EMBL/GenBank/DDBJ whole genome shotgun (WGS) entry which is preliminary data.</text>
</comment>
<protein>
    <submittedName>
        <fullName evidence="2">Type IV secretion protein Rhs</fullName>
    </submittedName>
</protein>
<dbReference type="AlphaFoldDB" id="A0A0L7SZI4"/>
<dbReference type="Proteomes" id="UP000037088">
    <property type="component" value="Unassembled WGS sequence"/>
</dbReference>